<evidence type="ECO:0000256" key="1">
    <source>
        <dbReference type="SAM" id="Phobius"/>
    </source>
</evidence>
<dbReference type="EMBL" id="AHHD01000451">
    <property type="protein sequence ID" value="EKG12357.1"/>
    <property type="molecule type" value="Genomic_DNA"/>
</dbReference>
<keyword evidence="1" id="KW-0472">Membrane</keyword>
<feature type="transmembrane region" description="Helical" evidence="1">
    <location>
        <begin position="124"/>
        <end position="143"/>
    </location>
</feature>
<evidence type="ECO:0000313" key="3">
    <source>
        <dbReference type="Proteomes" id="UP000007129"/>
    </source>
</evidence>
<name>K2RHH8_MACPH</name>
<accession>K2RHH8</accession>
<dbReference type="InParanoid" id="K2RHH8"/>
<keyword evidence="1" id="KW-0812">Transmembrane</keyword>
<feature type="transmembrane region" description="Helical" evidence="1">
    <location>
        <begin position="79"/>
        <end position="104"/>
    </location>
</feature>
<proteinExistence type="predicted"/>
<comment type="caution">
    <text evidence="2">The sequence shown here is derived from an EMBL/GenBank/DDBJ whole genome shotgun (WGS) entry which is preliminary data.</text>
</comment>
<reference evidence="2 3" key="1">
    <citation type="journal article" date="2012" name="BMC Genomics">
        <title>Tools to kill: Genome of one of the most destructive plant pathogenic fungi Macrophomina phaseolina.</title>
        <authorList>
            <person name="Islam M.S."/>
            <person name="Haque M.S."/>
            <person name="Islam M.M."/>
            <person name="Emdad E.M."/>
            <person name="Halim A."/>
            <person name="Hossen Q.M.M."/>
            <person name="Hossain M.Z."/>
            <person name="Ahmed B."/>
            <person name="Rahim S."/>
            <person name="Rahman M.S."/>
            <person name="Alam M.M."/>
            <person name="Hou S."/>
            <person name="Wan X."/>
            <person name="Saito J.A."/>
            <person name="Alam M."/>
        </authorList>
    </citation>
    <scope>NUCLEOTIDE SEQUENCE [LARGE SCALE GENOMIC DNA]</scope>
    <source>
        <strain evidence="2 3">MS6</strain>
    </source>
</reference>
<gene>
    <name evidence="2" type="ORF">MPH_10474</name>
</gene>
<dbReference type="HOGENOM" id="CLU_1704568_0_0_1"/>
<organism evidence="2 3">
    <name type="scientific">Macrophomina phaseolina (strain MS6)</name>
    <name type="common">Charcoal rot fungus</name>
    <dbReference type="NCBI Taxonomy" id="1126212"/>
    <lineage>
        <taxon>Eukaryota</taxon>
        <taxon>Fungi</taxon>
        <taxon>Dikarya</taxon>
        <taxon>Ascomycota</taxon>
        <taxon>Pezizomycotina</taxon>
        <taxon>Dothideomycetes</taxon>
        <taxon>Dothideomycetes incertae sedis</taxon>
        <taxon>Botryosphaeriales</taxon>
        <taxon>Botryosphaeriaceae</taxon>
        <taxon>Macrophomina</taxon>
    </lineage>
</organism>
<dbReference type="AlphaFoldDB" id="K2RHH8"/>
<protein>
    <submittedName>
        <fullName evidence="2">Uncharacterized protein</fullName>
    </submittedName>
</protein>
<keyword evidence="1" id="KW-1133">Transmembrane helix</keyword>
<evidence type="ECO:0000313" key="2">
    <source>
        <dbReference type="EMBL" id="EKG12357.1"/>
    </source>
</evidence>
<dbReference type="OrthoDB" id="194139at2759"/>
<dbReference type="VEuPathDB" id="FungiDB:MPH_10474"/>
<sequence>MIGGASVFDRAGGNGKTAAGMAVVGVVGGLVLGAGGNGITQTMRGLVAHFAVGVAGGDGCGEGEGGERGSTTGSRLGRLYAGIALLELVAVLTGEMAFAGLFGLGTRLARGADDAGGEGEGNGWFGLPFYVAGVSKFSIFFFVRSSHSWLHAAL</sequence>
<dbReference type="Proteomes" id="UP000007129">
    <property type="component" value="Unassembled WGS sequence"/>
</dbReference>